<evidence type="ECO:0000256" key="9">
    <source>
        <dbReference type="ARBA" id="ARBA00023201"/>
    </source>
</evidence>
<comment type="caution">
    <text evidence="14">The sequence shown here is derived from an EMBL/GenBank/DDBJ whole genome shotgun (WGS) entry which is preliminary data.</text>
</comment>
<evidence type="ECO:0000256" key="3">
    <source>
        <dbReference type="ARBA" id="ARBA00022461"/>
    </source>
</evidence>
<feature type="compositionally biased region" description="Polar residues" evidence="12">
    <location>
        <begin position="580"/>
        <end position="589"/>
    </location>
</feature>
<dbReference type="GO" id="GO:0005886">
    <property type="term" value="C:plasma membrane"/>
    <property type="evidence" value="ECO:0007669"/>
    <property type="project" value="TreeGrafter"/>
</dbReference>
<dbReference type="STRING" id="147828.A0A4S2LIB5"/>
<evidence type="ECO:0000256" key="8">
    <source>
        <dbReference type="ARBA" id="ARBA00023136"/>
    </source>
</evidence>
<reference evidence="14 15" key="1">
    <citation type="journal article" date="2019" name="BMC Genomics">
        <title>New insights from Opisthorchis felineus genome: update on genomics of the epidemiologically important liver flukes.</title>
        <authorList>
            <person name="Ershov N.I."/>
            <person name="Mordvinov V.A."/>
            <person name="Prokhortchouk E.B."/>
            <person name="Pakharukova M.Y."/>
            <person name="Gunbin K.V."/>
            <person name="Ustyantsev K."/>
            <person name="Genaev M.A."/>
            <person name="Blinov A.G."/>
            <person name="Mazur A."/>
            <person name="Boulygina E."/>
            <person name="Tsygankova S."/>
            <person name="Khrameeva E."/>
            <person name="Chekanov N."/>
            <person name="Fan G."/>
            <person name="Xiao A."/>
            <person name="Zhang H."/>
            <person name="Xu X."/>
            <person name="Yang H."/>
            <person name="Solovyev V."/>
            <person name="Lee S.M."/>
            <person name="Liu X."/>
            <person name="Afonnikov D.A."/>
            <person name="Skryabin K.G."/>
        </authorList>
    </citation>
    <scope>NUCLEOTIDE SEQUENCE [LARGE SCALE GENOMIC DNA]</scope>
    <source>
        <strain evidence="14">AK-0245</strain>
        <tissue evidence="14">Whole organism</tissue>
    </source>
</reference>
<evidence type="ECO:0000256" key="6">
    <source>
        <dbReference type="ARBA" id="ARBA00023053"/>
    </source>
</evidence>
<evidence type="ECO:0000256" key="11">
    <source>
        <dbReference type="RuleBase" id="RU000679"/>
    </source>
</evidence>
<keyword evidence="5 13" id="KW-1133">Transmembrane helix</keyword>
<feature type="compositionally biased region" description="Basic and acidic residues" evidence="12">
    <location>
        <begin position="618"/>
        <end position="628"/>
    </location>
</feature>
<dbReference type="OrthoDB" id="6262926at2759"/>
<dbReference type="PANTHER" id="PTHR11690">
    <property type="entry name" value="AMILORIDE-SENSITIVE SODIUM CHANNEL-RELATED"/>
    <property type="match status" value="1"/>
</dbReference>
<organism evidence="14 15">
    <name type="scientific">Opisthorchis felineus</name>
    <dbReference type="NCBI Taxonomy" id="147828"/>
    <lineage>
        <taxon>Eukaryota</taxon>
        <taxon>Metazoa</taxon>
        <taxon>Spiralia</taxon>
        <taxon>Lophotrochozoa</taxon>
        <taxon>Platyhelminthes</taxon>
        <taxon>Trematoda</taxon>
        <taxon>Digenea</taxon>
        <taxon>Opisthorchiida</taxon>
        <taxon>Opisthorchiata</taxon>
        <taxon>Opisthorchiidae</taxon>
        <taxon>Opisthorchis</taxon>
    </lineage>
</organism>
<keyword evidence="3 11" id="KW-0894">Sodium channel</keyword>
<dbReference type="AlphaFoldDB" id="A0A4S2LIB5"/>
<sequence length="628" mass="72953">MPPGAEEPEKNNGTRPRRTRGKVLQKISENVSLFLESISIRGCNRIVRAQSMFIRLLWICFLICTTVFLIVSVRRIVKEYLLYSVNIETEERMDAPTEFPSVTFCNHQPFSEKAYELWRSGSVISPTQFNRILRQKAEELVDNNSGNINEHLLQMVAHYSIVFDTIKMYYQNLDWPDQKRLGHQRNQSIYMCLIRFSGEELLLGGPGCYDEMIHIKERSHPHHYNCYTVDINIYLSRRVQELGLIVWLGPPENYDIRYRQAFLQDVFEQAHGLRVAIHEPGQLVNLDRLGIQIEPGRMNEINFEVIRKEHQQTPRKPCIQDPKNRYRDLDGEYDYEFELCLDSLIQQIVIERCSCVYAYLPRIVIPNATLPYCGRLLRNNQLDAQGLFDRKECVRHVVQQFAKLRKQFEAEGKCLRRCQTLEYDKRVSVTTWRATQWQLYWSQETANALEQIMASSPNFTKASVDRLIVYLKTANLSTAFNAPDVAHKGITRKYGFSDRHTYLLIKRKRNDTVVRKETLVLTLDALVSRIGGLCSLYIGMTFAIFIEVIEFFYMVYMKNSNSKKRKRADPSHEPIKCKTSHSNGETVSGVNCDERETDPINKGEAALGTTEDISNDEIGSRKDDNKPQ</sequence>
<evidence type="ECO:0000256" key="2">
    <source>
        <dbReference type="ARBA" id="ARBA00022448"/>
    </source>
</evidence>
<keyword evidence="6" id="KW-0915">Sodium</keyword>
<evidence type="ECO:0000313" key="15">
    <source>
        <dbReference type="Proteomes" id="UP000308267"/>
    </source>
</evidence>
<dbReference type="PRINTS" id="PR01078">
    <property type="entry name" value="AMINACHANNEL"/>
</dbReference>
<evidence type="ECO:0000313" key="14">
    <source>
        <dbReference type="EMBL" id="TGZ63240.1"/>
    </source>
</evidence>
<dbReference type="Pfam" id="PF00858">
    <property type="entry name" value="ASC"/>
    <property type="match status" value="1"/>
</dbReference>
<comment type="subcellular location">
    <subcellularLocation>
        <location evidence="1">Membrane</location>
        <topology evidence="1">Multi-pass membrane protein</topology>
    </subcellularLocation>
</comment>
<evidence type="ECO:0000256" key="1">
    <source>
        <dbReference type="ARBA" id="ARBA00004141"/>
    </source>
</evidence>
<keyword evidence="4 11" id="KW-0812">Transmembrane</keyword>
<protein>
    <recommendedName>
        <fullName evidence="16">Amiloride-sensitive sodium channel</fullName>
    </recommendedName>
</protein>
<evidence type="ECO:0000256" key="13">
    <source>
        <dbReference type="SAM" id="Phobius"/>
    </source>
</evidence>
<keyword evidence="15" id="KW-1185">Reference proteome</keyword>
<evidence type="ECO:0000256" key="12">
    <source>
        <dbReference type="SAM" id="MobiDB-lite"/>
    </source>
</evidence>
<comment type="similarity">
    <text evidence="11">Belongs to the amiloride-sensitive sodium channel (TC 1.A.6) family.</text>
</comment>
<name>A0A4S2LIB5_OPIFE</name>
<evidence type="ECO:0000256" key="4">
    <source>
        <dbReference type="ARBA" id="ARBA00022692"/>
    </source>
</evidence>
<dbReference type="GO" id="GO:0015280">
    <property type="term" value="F:ligand-gated sodium channel activity"/>
    <property type="evidence" value="ECO:0007669"/>
    <property type="project" value="TreeGrafter"/>
</dbReference>
<feature type="transmembrane region" description="Helical" evidence="13">
    <location>
        <begin position="53"/>
        <end position="73"/>
    </location>
</feature>
<feature type="region of interest" description="Disordered" evidence="12">
    <location>
        <begin position="1"/>
        <end position="20"/>
    </location>
</feature>
<feature type="compositionally biased region" description="Basic and acidic residues" evidence="12">
    <location>
        <begin position="592"/>
        <end position="601"/>
    </location>
</feature>
<dbReference type="EMBL" id="SJOL01007257">
    <property type="protein sequence ID" value="TGZ63240.1"/>
    <property type="molecule type" value="Genomic_DNA"/>
</dbReference>
<feature type="region of interest" description="Disordered" evidence="12">
    <location>
        <begin position="563"/>
        <end position="628"/>
    </location>
</feature>
<keyword evidence="10 11" id="KW-0407">Ion channel</keyword>
<dbReference type="PANTHER" id="PTHR11690:SF248">
    <property type="entry name" value="PICKPOCKET 17, ISOFORM A"/>
    <property type="match status" value="1"/>
</dbReference>
<gene>
    <name evidence="14" type="ORF">CRM22_007029</name>
</gene>
<keyword evidence="2 11" id="KW-0813">Transport</keyword>
<keyword evidence="7 11" id="KW-0406">Ion transport</keyword>
<evidence type="ECO:0000256" key="10">
    <source>
        <dbReference type="ARBA" id="ARBA00023303"/>
    </source>
</evidence>
<evidence type="ECO:0008006" key="16">
    <source>
        <dbReference type="Google" id="ProtNLM"/>
    </source>
</evidence>
<evidence type="ECO:0000256" key="7">
    <source>
        <dbReference type="ARBA" id="ARBA00023065"/>
    </source>
</evidence>
<dbReference type="Gene3D" id="2.60.470.10">
    <property type="entry name" value="Acid-sensing ion channels like domains"/>
    <property type="match status" value="1"/>
</dbReference>
<keyword evidence="8 13" id="KW-0472">Membrane</keyword>
<dbReference type="InterPro" id="IPR001873">
    <property type="entry name" value="ENaC"/>
</dbReference>
<evidence type="ECO:0000256" key="5">
    <source>
        <dbReference type="ARBA" id="ARBA00022989"/>
    </source>
</evidence>
<feature type="transmembrane region" description="Helical" evidence="13">
    <location>
        <begin position="536"/>
        <end position="556"/>
    </location>
</feature>
<accession>A0A4S2LIB5</accession>
<proteinExistence type="inferred from homology"/>
<dbReference type="Proteomes" id="UP000308267">
    <property type="component" value="Unassembled WGS sequence"/>
</dbReference>
<keyword evidence="9 11" id="KW-0739">Sodium transport</keyword>